<protein>
    <submittedName>
        <fullName evidence="11">EAL domain-containing protein</fullName>
    </submittedName>
</protein>
<keyword evidence="12" id="KW-1185">Reference proteome</keyword>
<dbReference type="PROSITE" id="PS50113">
    <property type="entry name" value="PAC"/>
    <property type="match status" value="1"/>
</dbReference>
<dbReference type="NCBIfam" id="TIGR00229">
    <property type="entry name" value="sensory_box"/>
    <property type="match status" value="1"/>
</dbReference>
<evidence type="ECO:0000259" key="6">
    <source>
        <dbReference type="PROSITE" id="PS50112"/>
    </source>
</evidence>
<dbReference type="InterPro" id="IPR043128">
    <property type="entry name" value="Rev_trsase/Diguanyl_cyclase"/>
</dbReference>
<keyword evidence="2 5" id="KW-0812">Transmembrane</keyword>
<comment type="caution">
    <text evidence="11">The sequence shown here is derived from an EMBL/GenBank/DDBJ whole genome shotgun (WGS) entry which is preliminary data.</text>
</comment>
<dbReference type="InterPro" id="IPR001610">
    <property type="entry name" value="PAC"/>
</dbReference>
<dbReference type="Pfam" id="PF13426">
    <property type="entry name" value="PAS_9"/>
    <property type="match status" value="1"/>
</dbReference>
<dbReference type="InterPro" id="IPR013656">
    <property type="entry name" value="PAS_4"/>
</dbReference>
<dbReference type="SMART" id="SM01079">
    <property type="entry name" value="CHASE"/>
    <property type="match status" value="1"/>
</dbReference>
<dbReference type="InterPro" id="IPR035919">
    <property type="entry name" value="EAL_sf"/>
</dbReference>
<dbReference type="CDD" id="cd01949">
    <property type="entry name" value="GGDEF"/>
    <property type="match status" value="1"/>
</dbReference>
<sequence>MHRIFHKTLARPKHAGVVVFVLVLLLFGFATTQILHQQLQTKKSVALSLAQSHVLLLKTALDKNLSANYALAAVAAREHERTDWFPSFAASLQKDYPDVSSFALSPDGIVRQVFPFEENKSALGFDQLTDLEQGKETLQAKEDGKLTLAGPMNLIQGGEGVIGRLPVYLPQYDDSEPVFWGFTNVVIRLEDLLRYVNFSDLDNGNFNYQLTKLQEERSESAIVIASSKQAVSHDRIAVTIAVPNGRWQLILSPQGYWLSPWVVIGDLLIVLLISLLFGRLVFVALKMREGKVNLEELIGQRTAQLSTSNLRMKAILSALPDSFYEADDDGVVTSYHSPRMDAWYQKTDWPIGKHFSELLGSDSTAVFRKVMERAKKEGCASGYEYYYDFGEHRRWFDMSMTYTADNEGGNGFYILLSREITERKAVESELRIAATAFQTQDGILISDADNKIIRVNSAFEAITGYKESEVIGALPSVISSGRHPKSFYREMFQRIKENGSWEGEVWNRRKNGEIFPEWLSISIVKDDEGVLTHYVATFKDISESKANERRINQLNYYDSLTRLPNRRMLTEEIDYLLTHIDLKCRRSAILFIDLDHFKDVNDLRGHHLGDLLLQQVASRLMDATRSGDSVARFSGDEFVVILEDVDISLNPDRIAYRAKHVANKIMTSLGQPFELNEQPYSMTASIGIAIFGQDAIGSDEIIKQAEMAMYEAKGLGRNHVCFYAPQMHEKILERVTLDSSFRLALQRNEFVLHFQPQWSRERKMIGVEALVRWIHPEKGMIPPGVFIPFAEESKLILPLGRWVMQSAMAQLACWQETTQLRDLVMSINVSVLQFTTVDFVSEVEDALTQTGVNPAQIQLELTESMLVRDQLDIIQKMQALKKLGVLISLDDFGTGYSSLSYLQQLPIDQLKIDQSFTRAIEESDKQASLAASIIGLGHNLGMEVIAEGVETQAQFDWLKNHGCDLYQGFLLGRPQPSNEFVITEDTN</sequence>
<evidence type="ECO:0000256" key="2">
    <source>
        <dbReference type="ARBA" id="ARBA00022692"/>
    </source>
</evidence>
<organism evidence="11 12">
    <name type="scientific">Marinomonas arenicola</name>
    <dbReference type="NCBI Taxonomy" id="569601"/>
    <lineage>
        <taxon>Bacteria</taxon>
        <taxon>Pseudomonadati</taxon>
        <taxon>Pseudomonadota</taxon>
        <taxon>Gammaproteobacteria</taxon>
        <taxon>Oceanospirillales</taxon>
        <taxon>Oceanospirillaceae</taxon>
        <taxon>Marinomonas</taxon>
    </lineage>
</organism>
<dbReference type="SMART" id="SM00091">
    <property type="entry name" value="PAS"/>
    <property type="match status" value="2"/>
</dbReference>
<dbReference type="PROSITE" id="PS50887">
    <property type="entry name" value="GGDEF"/>
    <property type="match status" value="1"/>
</dbReference>
<dbReference type="CDD" id="cd00130">
    <property type="entry name" value="PAS"/>
    <property type="match status" value="1"/>
</dbReference>
<reference evidence="11 12" key="1">
    <citation type="submission" date="2024-02" db="EMBL/GenBank/DDBJ databases">
        <title>Bacteria isolated from the canopy kelp, Nereocystis luetkeana.</title>
        <authorList>
            <person name="Pfister C.A."/>
            <person name="Younker I.T."/>
            <person name="Light S.H."/>
        </authorList>
    </citation>
    <scope>NUCLEOTIDE SEQUENCE [LARGE SCALE GENOMIC DNA]</scope>
    <source>
        <strain evidence="11 12">TI.4.07</strain>
    </source>
</reference>
<dbReference type="Gene3D" id="3.20.20.450">
    <property type="entry name" value="EAL domain"/>
    <property type="match status" value="1"/>
</dbReference>
<dbReference type="RefSeq" id="WP_341567624.1">
    <property type="nucleotide sequence ID" value="NZ_JBAKAR010000011.1"/>
</dbReference>
<keyword evidence="3 5" id="KW-1133">Transmembrane helix</keyword>
<accession>A0ABU9G6D8</accession>
<dbReference type="InterPro" id="IPR001633">
    <property type="entry name" value="EAL_dom"/>
</dbReference>
<dbReference type="Gene3D" id="3.30.70.270">
    <property type="match status" value="1"/>
</dbReference>
<dbReference type="InterPro" id="IPR052155">
    <property type="entry name" value="Biofilm_reg_signaling"/>
</dbReference>
<dbReference type="Pfam" id="PF00990">
    <property type="entry name" value="GGDEF"/>
    <property type="match status" value="1"/>
</dbReference>
<dbReference type="InterPro" id="IPR000014">
    <property type="entry name" value="PAS"/>
</dbReference>
<feature type="domain" description="GGDEF" evidence="10">
    <location>
        <begin position="585"/>
        <end position="725"/>
    </location>
</feature>
<evidence type="ECO:0000259" key="8">
    <source>
        <dbReference type="PROSITE" id="PS50839"/>
    </source>
</evidence>
<dbReference type="Proteomes" id="UP001379949">
    <property type="component" value="Unassembled WGS sequence"/>
</dbReference>
<dbReference type="PANTHER" id="PTHR44757">
    <property type="entry name" value="DIGUANYLATE CYCLASE DGCP"/>
    <property type="match status" value="1"/>
</dbReference>
<dbReference type="Pfam" id="PF03924">
    <property type="entry name" value="CHASE"/>
    <property type="match status" value="1"/>
</dbReference>
<evidence type="ECO:0000259" key="9">
    <source>
        <dbReference type="PROSITE" id="PS50883"/>
    </source>
</evidence>
<evidence type="ECO:0000259" key="7">
    <source>
        <dbReference type="PROSITE" id="PS50113"/>
    </source>
</evidence>
<dbReference type="CDD" id="cd01948">
    <property type="entry name" value="EAL"/>
    <property type="match status" value="1"/>
</dbReference>
<feature type="domain" description="PAS" evidence="6">
    <location>
        <begin position="426"/>
        <end position="472"/>
    </location>
</feature>
<dbReference type="PROSITE" id="PS50839">
    <property type="entry name" value="CHASE"/>
    <property type="match status" value="1"/>
</dbReference>
<dbReference type="InterPro" id="IPR029787">
    <property type="entry name" value="Nucleotide_cyclase"/>
</dbReference>
<feature type="domain" description="PAC" evidence="7">
    <location>
        <begin position="501"/>
        <end position="553"/>
    </location>
</feature>
<dbReference type="SUPFAM" id="SSF55785">
    <property type="entry name" value="PYP-like sensor domain (PAS domain)"/>
    <property type="match status" value="2"/>
</dbReference>
<comment type="subcellular location">
    <subcellularLocation>
        <location evidence="1">Membrane</location>
    </subcellularLocation>
</comment>
<feature type="domain" description="CHASE" evidence="8">
    <location>
        <begin position="105"/>
        <end position="250"/>
    </location>
</feature>
<evidence type="ECO:0000256" key="5">
    <source>
        <dbReference type="SAM" id="Phobius"/>
    </source>
</evidence>
<keyword evidence="4 5" id="KW-0472">Membrane</keyword>
<dbReference type="SMART" id="SM00086">
    <property type="entry name" value="PAC"/>
    <property type="match status" value="1"/>
</dbReference>
<evidence type="ECO:0000256" key="3">
    <source>
        <dbReference type="ARBA" id="ARBA00022989"/>
    </source>
</evidence>
<feature type="domain" description="EAL" evidence="9">
    <location>
        <begin position="734"/>
        <end position="987"/>
    </location>
</feature>
<dbReference type="NCBIfam" id="TIGR00254">
    <property type="entry name" value="GGDEF"/>
    <property type="match status" value="1"/>
</dbReference>
<evidence type="ECO:0000313" key="11">
    <source>
        <dbReference type="EMBL" id="MEL0614065.1"/>
    </source>
</evidence>
<dbReference type="Pfam" id="PF08448">
    <property type="entry name" value="PAS_4"/>
    <property type="match status" value="1"/>
</dbReference>
<dbReference type="SUPFAM" id="SSF141868">
    <property type="entry name" value="EAL domain-like"/>
    <property type="match status" value="1"/>
</dbReference>
<dbReference type="InterPro" id="IPR000160">
    <property type="entry name" value="GGDEF_dom"/>
</dbReference>
<evidence type="ECO:0000256" key="1">
    <source>
        <dbReference type="ARBA" id="ARBA00004370"/>
    </source>
</evidence>
<dbReference type="PROSITE" id="PS50112">
    <property type="entry name" value="PAS"/>
    <property type="match status" value="1"/>
</dbReference>
<dbReference type="InterPro" id="IPR000700">
    <property type="entry name" value="PAS-assoc_C"/>
</dbReference>
<gene>
    <name evidence="11" type="ORF">V6242_13000</name>
</gene>
<dbReference type="PROSITE" id="PS50883">
    <property type="entry name" value="EAL"/>
    <property type="match status" value="1"/>
</dbReference>
<name>A0ABU9G6D8_9GAMM</name>
<dbReference type="InterPro" id="IPR042240">
    <property type="entry name" value="CHASE_sf"/>
</dbReference>
<dbReference type="SMART" id="SM00267">
    <property type="entry name" value="GGDEF"/>
    <property type="match status" value="1"/>
</dbReference>
<evidence type="ECO:0000259" key="10">
    <source>
        <dbReference type="PROSITE" id="PS50887"/>
    </source>
</evidence>
<dbReference type="InterPro" id="IPR006189">
    <property type="entry name" value="CHASE_dom"/>
</dbReference>
<evidence type="ECO:0000313" key="12">
    <source>
        <dbReference type="Proteomes" id="UP001379949"/>
    </source>
</evidence>
<dbReference type="SMART" id="SM00052">
    <property type="entry name" value="EAL"/>
    <property type="match status" value="1"/>
</dbReference>
<dbReference type="Pfam" id="PF00563">
    <property type="entry name" value="EAL"/>
    <property type="match status" value="1"/>
</dbReference>
<proteinExistence type="predicted"/>
<dbReference type="PANTHER" id="PTHR44757:SF2">
    <property type="entry name" value="BIOFILM ARCHITECTURE MAINTENANCE PROTEIN MBAA"/>
    <property type="match status" value="1"/>
</dbReference>
<dbReference type="EMBL" id="JBAKAR010000011">
    <property type="protein sequence ID" value="MEL0614065.1"/>
    <property type="molecule type" value="Genomic_DNA"/>
</dbReference>
<dbReference type="Gene3D" id="3.30.450.350">
    <property type="entry name" value="CHASE domain"/>
    <property type="match status" value="1"/>
</dbReference>
<dbReference type="Gene3D" id="3.30.450.20">
    <property type="entry name" value="PAS domain"/>
    <property type="match status" value="2"/>
</dbReference>
<dbReference type="SUPFAM" id="SSF55073">
    <property type="entry name" value="Nucleotide cyclase"/>
    <property type="match status" value="1"/>
</dbReference>
<evidence type="ECO:0000256" key="4">
    <source>
        <dbReference type="ARBA" id="ARBA00023136"/>
    </source>
</evidence>
<dbReference type="InterPro" id="IPR035965">
    <property type="entry name" value="PAS-like_dom_sf"/>
</dbReference>
<feature type="transmembrane region" description="Helical" evidence="5">
    <location>
        <begin position="256"/>
        <end position="282"/>
    </location>
</feature>